<dbReference type="Pfam" id="PF00270">
    <property type="entry name" value="DEAD"/>
    <property type="match status" value="1"/>
</dbReference>
<gene>
    <name evidence="5" type="ORF">C5Y96_02990</name>
</gene>
<protein>
    <recommendedName>
        <fullName evidence="7">DEAD/DEAH box helicase</fullName>
    </recommendedName>
</protein>
<dbReference type="GO" id="GO:0043138">
    <property type="term" value="F:3'-5' DNA helicase activity"/>
    <property type="evidence" value="ECO:0007669"/>
    <property type="project" value="TreeGrafter"/>
</dbReference>
<evidence type="ECO:0000313" key="6">
    <source>
        <dbReference type="Proteomes" id="UP000240009"/>
    </source>
</evidence>
<dbReference type="InterPro" id="IPR011545">
    <property type="entry name" value="DEAD/DEAH_box_helicase_dom"/>
</dbReference>
<proteinExistence type="predicted"/>
<dbReference type="PANTHER" id="PTHR47957:SF3">
    <property type="entry name" value="ATP-DEPENDENT HELICASE HRQ1"/>
    <property type="match status" value="1"/>
</dbReference>
<organism evidence="5 6">
    <name type="scientific">Blastopirellula marina</name>
    <dbReference type="NCBI Taxonomy" id="124"/>
    <lineage>
        <taxon>Bacteria</taxon>
        <taxon>Pseudomonadati</taxon>
        <taxon>Planctomycetota</taxon>
        <taxon>Planctomycetia</taxon>
        <taxon>Pirellulales</taxon>
        <taxon>Pirellulaceae</taxon>
        <taxon>Blastopirellula</taxon>
    </lineage>
</organism>
<dbReference type="SUPFAM" id="SSF52540">
    <property type="entry name" value="P-loop containing nucleoside triphosphate hydrolases"/>
    <property type="match status" value="2"/>
</dbReference>
<evidence type="ECO:0000313" key="5">
    <source>
        <dbReference type="EMBL" id="PQO38852.1"/>
    </source>
</evidence>
<dbReference type="SMART" id="SM00487">
    <property type="entry name" value="DEXDc"/>
    <property type="match status" value="1"/>
</dbReference>
<comment type="caution">
    <text evidence="5">The sequence shown here is derived from an EMBL/GenBank/DDBJ whole genome shotgun (WGS) entry which is preliminary data.</text>
</comment>
<dbReference type="GO" id="GO:0003676">
    <property type="term" value="F:nucleic acid binding"/>
    <property type="evidence" value="ECO:0007669"/>
    <property type="project" value="InterPro"/>
</dbReference>
<feature type="domain" description="Helicase ATP-binding" evidence="3">
    <location>
        <begin position="105"/>
        <end position="371"/>
    </location>
</feature>
<evidence type="ECO:0000259" key="4">
    <source>
        <dbReference type="PROSITE" id="PS51194"/>
    </source>
</evidence>
<sequence length="1962" mass="219589">MSDAAAMNDPIGLADHLSNLYLQYIDSAIPLRDESLHRERNELLRASGRLRQEPRIEFIPRYRETSNLHAICDELGIERDLADLADCGLFPSTRRLYEHQKQSLDVVANQRRNMVVTTGTGSGKTECFLLPLFQALVAESKKWSSASRPRALRSLILYPLNALAEDQMVRLRTALDSPDLLNGEGKGARSWFAKNRKDRFYFGRYTGRTPVPGRPTSTKQRELASEERRLQRQATEVAEDLRLRFQFPSLDKESGEQWHRWSMQDAPPDILITNYSMLNIMLMRTIESPIFEATKTWLAQDAGNTFHFIVDELHSYRGTGGTEIALLIRLLLDRLGLSPDSPQVRFIASSASITEDAKSKKFLSQFFGASGDSFTIVKSPTRKTDPESIPTIRKYRSSFAEFSSEGGFKSTEALDKLLNATGATDINTDSMSVKAYSVVKQTMADDAALVEYNRPETLGELSLRVFGSRNDLHAANGLLQVLAQSRTTTDTFASAPLPFRLHLMYRNVGGLWACCNPECDQIEHRDGIHRRVGKLYTAPRLVCDCGSRVLDALLCSQCGDLYFGGFRQIDERDPNGPFNLVHDQPDLETPSASGRDRFYRRYVVFWPTTDEPLCNPSWQQGVRVDGNSYSVRRMFTQAHLNPATGQMTFGAQMSGEPNGWLYRINLDGVPDDATQVLAAMPSKCCRCDEDWTRVGSGGRVQEASHIEDIASPIMRHRTGFQKVNQVLADGLMRELQPMDESAQKLVVFTDSRQDAAKLAAGVELDHYRDLVRQTLLQGRGDLGGSLDVFLRWADRPAEMPPDDRDIFNSFINENQNDANAYFAVRDGYATPEQTQRVAELRGSRNGPFSITALSRRVENSLLRLGVCPAGPSREHSELSGKSWPSLYLWNDEKNIVAKQSNALETAEERWLERIRQACKSGCLGTLFFHRRKSIEALALGMVVPDPNISPIRIAGLTQEESAALLLVAIRMLGEKLRFDFPVFQYAYDMHELPAPIRRYIEHAGHQGDVAQISSDLMSGMIEKGLLTPTVKLLDQRLCLSLMTTDAPVWRCTQCGLKHLHRGLGICISCYQDLPTSPNKTQADSEQDYYAYLASSDASAFRLHCEELTGQTEKDKAGDRQRHFQSLCLDGENARVDTIDLLSVTTTMEAGVDIGSLLAVMLGNVPPRRFNYQQRVGRAGRRGAGYSIALTVGRGRSHDDTYFTNPLPMIAGDAPSPYLDMDRPRIVRRMLHKEVLRQAFETVNLSEAGVSAAEQGPQIHGEFGKAEQWSDVAKSVQIWITDNIDRVERISDLLLNGTNLSAHRGELIEYVRDSLVDKITECALDNESFNQDSLSERLAFAGVLPMFGFPTRVRNLYAREPRRFPPKGVVDRPLDIAVSQFAPGSQTVRDKQVLKSVGIVDYEPDTPRPPRSVDGRGWQSRCGVCRQCQALVRNPQDSQCCPVCASTSRYKVVNAWEPRGFTVEPGVPLPDFDGKFEWQPRSTIARMDCQLAQGFTTLPGTCLQIASDADLSVLTVNDNNGRLFDFRRINNHRAWVVEEHLRTGFGWRNQLIAGRSTQAALVARKQTDVLLLRIAVDSPEIQLDPLDIRSGSAVRAAFLSLANLIRRQACLSLDIESDELNVGVRLVAGEDQRYFEIYLTDTLENGAGYCAHLGDPDNFQELILNPLLPGGDAYQRLRDHGDECDSSCYDCLRDYGNAGEHALLDWRLGLDLARLSCVADPQPPTLDDYWLPVVRAASQGLEKALPGSSIQSVGGLSCIVRNGFVQCVLTHPLWPVYHESVWRASDELGISVTRLPTANLFDAVRRLGMIVSGIESRTTTQRVAVNQTSQPENEDTSRKVQALSLEDLPEKLPSRGEFDLLLSDDRMQRLASAGSTLRFRKLPKTVKPDELRSKVVIVENPEDHTEALIGKLHLQPMQDSDGRLLEIRVALRPQTKSDFESYRWTIPIDQWPDSFNAIAQLSD</sequence>
<name>A0A2S8G322_9BACT</name>
<dbReference type="GO" id="GO:0006289">
    <property type="term" value="P:nucleotide-excision repair"/>
    <property type="evidence" value="ECO:0007669"/>
    <property type="project" value="TreeGrafter"/>
</dbReference>
<accession>A0A2S8G322</accession>
<dbReference type="OrthoDB" id="9774462at2"/>
<dbReference type="InterPro" id="IPR001650">
    <property type="entry name" value="Helicase_C-like"/>
</dbReference>
<dbReference type="InterPro" id="IPR014001">
    <property type="entry name" value="Helicase_ATP-bd"/>
</dbReference>
<feature type="domain" description="Helicase C-terminal" evidence="4">
    <location>
        <begin position="1055"/>
        <end position="1250"/>
    </location>
</feature>
<keyword evidence="1" id="KW-0547">Nucleotide-binding</keyword>
<dbReference type="EMBL" id="PUIA01000016">
    <property type="protein sequence ID" value="PQO38852.1"/>
    <property type="molecule type" value="Genomic_DNA"/>
</dbReference>
<dbReference type="PANTHER" id="PTHR47957">
    <property type="entry name" value="ATP-DEPENDENT HELICASE HRQ1"/>
    <property type="match status" value="1"/>
</dbReference>
<evidence type="ECO:0008006" key="7">
    <source>
        <dbReference type="Google" id="ProtNLM"/>
    </source>
</evidence>
<evidence type="ECO:0000259" key="3">
    <source>
        <dbReference type="PROSITE" id="PS51192"/>
    </source>
</evidence>
<evidence type="ECO:0000256" key="2">
    <source>
        <dbReference type="ARBA" id="ARBA00022840"/>
    </source>
</evidence>
<keyword evidence="2" id="KW-0067">ATP-binding</keyword>
<dbReference type="InterPro" id="IPR027417">
    <property type="entry name" value="P-loop_NTPase"/>
</dbReference>
<dbReference type="RefSeq" id="WP_105350051.1">
    <property type="nucleotide sequence ID" value="NZ_PUIA01000016.1"/>
</dbReference>
<dbReference type="Proteomes" id="UP000240009">
    <property type="component" value="Unassembled WGS sequence"/>
</dbReference>
<evidence type="ECO:0000256" key="1">
    <source>
        <dbReference type="ARBA" id="ARBA00022741"/>
    </source>
</evidence>
<dbReference type="GO" id="GO:0005524">
    <property type="term" value="F:ATP binding"/>
    <property type="evidence" value="ECO:0007669"/>
    <property type="project" value="UniProtKB-KW"/>
</dbReference>
<dbReference type="Gene3D" id="3.40.50.300">
    <property type="entry name" value="P-loop containing nucleotide triphosphate hydrolases"/>
    <property type="match status" value="2"/>
</dbReference>
<dbReference type="PROSITE" id="PS51194">
    <property type="entry name" value="HELICASE_CTER"/>
    <property type="match status" value="1"/>
</dbReference>
<dbReference type="PROSITE" id="PS51192">
    <property type="entry name" value="HELICASE_ATP_BIND_1"/>
    <property type="match status" value="1"/>
</dbReference>
<dbReference type="GO" id="GO:0036297">
    <property type="term" value="P:interstrand cross-link repair"/>
    <property type="evidence" value="ECO:0007669"/>
    <property type="project" value="TreeGrafter"/>
</dbReference>
<reference evidence="5 6" key="1">
    <citation type="submission" date="2018-02" db="EMBL/GenBank/DDBJ databases">
        <title>Comparative genomes isolates from brazilian mangrove.</title>
        <authorList>
            <person name="Araujo J.E."/>
            <person name="Taketani R.G."/>
            <person name="Silva M.C.P."/>
            <person name="Loureco M.V."/>
            <person name="Andreote F.D."/>
        </authorList>
    </citation>
    <scope>NUCLEOTIDE SEQUENCE [LARGE SCALE GENOMIC DNA]</scope>
    <source>
        <strain evidence="5 6">HEX-2 MGV</strain>
    </source>
</reference>